<keyword evidence="1" id="KW-0472">Membrane</keyword>
<reference evidence="2" key="1">
    <citation type="submission" date="2016-01" db="EMBL/GenBank/DDBJ databases">
        <authorList>
            <person name="Peeters C."/>
        </authorList>
    </citation>
    <scope>NUCLEOTIDE SEQUENCE</scope>
    <source>
        <strain evidence="2">LMG 29320</strain>
    </source>
</reference>
<dbReference type="EMBL" id="FCNX02000029">
    <property type="protein sequence ID" value="SAL03176.1"/>
    <property type="molecule type" value="Genomic_DNA"/>
</dbReference>
<comment type="caution">
    <text evidence="2">The sequence shown here is derived from an EMBL/GenBank/DDBJ whole genome shotgun (WGS) entry which is preliminary data.</text>
</comment>
<keyword evidence="1" id="KW-0812">Transmembrane</keyword>
<proteinExistence type="predicted"/>
<evidence type="ECO:0000256" key="1">
    <source>
        <dbReference type="SAM" id="Phobius"/>
    </source>
</evidence>
<feature type="transmembrane region" description="Helical" evidence="1">
    <location>
        <begin position="6"/>
        <end position="24"/>
    </location>
</feature>
<feature type="transmembrane region" description="Helical" evidence="1">
    <location>
        <begin position="54"/>
        <end position="74"/>
    </location>
</feature>
<name>A0A158E9V0_9BURK</name>
<keyword evidence="1" id="KW-1133">Transmembrane helix</keyword>
<gene>
    <name evidence="2" type="ORF">AWB77_06728</name>
</gene>
<sequence>MTTAAINVCAASILIVWAVWCGMSRSVNDGVIGKAIYAVIAMASFSVAKQPSDNQAAFTVLLVTFAMLGIRHYFLRKFKGKFKWL</sequence>
<accession>A0A158E9V0</accession>
<dbReference type="Proteomes" id="UP000054903">
    <property type="component" value="Unassembled WGS sequence"/>
</dbReference>
<evidence type="ECO:0000313" key="3">
    <source>
        <dbReference type="Proteomes" id="UP000054903"/>
    </source>
</evidence>
<feature type="transmembrane region" description="Helical" evidence="1">
    <location>
        <begin position="31"/>
        <end position="48"/>
    </location>
</feature>
<organism evidence="2 3">
    <name type="scientific">Caballeronia fortuita</name>
    <dbReference type="NCBI Taxonomy" id="1777138"/>
    <lineage>
        <taxon>Bacteria</taxon>
        <taxon>Pseudomonadati</taxon>
        <taxon>Pseudomonadota</taxon>
        <taxon>Betaproteobacteria</taxon>
        <taxon>Burkholderiales</taxon>
        <taxon>Burkholderiaceae</taxon>
        <taxon>Caballeronia</taxon>
    </lineage>
</organism>
<keyword evidence="3" id="KW-1185">Reference proteome</keyword>
<dbReference type="STRING" id="1777138.AWB77_06728"/>
<evidence type="ECO:0000313" key="2">
    <source>
        <dbReference type="EMBL" id="SAL03176.1"/>
    </source>
</evidence>
<dbReference type="RefSeq" id="WP_061138686.1">
    <property type="nucleotide sequence ID" value="NZ_FCNX02000029.1"/>
</dbReference>
<dbReference type="AlphaFoldDB" id="A0A158E9V0"/>
<protein>
    <submittedName>
        <fullName evidence="2">Uncharacterized protein</fullName>
    </submittedName>
</protein>